<dbReference type="Proteomes" id="UP000516380">
    <property type="component" value="Chromosome"/>
</dbReference>
<dbReference type="RefSeq" id="WP_023365268.1">
    <property type="nucleotide sequence ID" value="NZ_BLYZ01000002.1"/>
</dbReference>
<name>A0A653F825_MYCKA</name>
<dbReference type="EMBL" id="LR589401">
    <property type="protein sequence ID" value="VTP05679.1"/>
    <property type="molecule type" value="Genomic_DNA"/>
</dbReference>
<dbReference type="InterPro" id="IPR054058">
    <property type="entry name" value="HTH_67"/>
</dbReference>
<dbReference type="EMBL" id="AP023343">
    <property type="protein sequence ID" value="BCI87306.1"/>
    <property type="molecule type" value="Genomic_DNA"/>
</dbReference>
<gene>
    <name evidence="2" type="ORF">BIN_B_05524</name>
    <name evidence="1" type="ORF">NIIDMKKI_25120</name>
</gene>
<evidence type="ECO:0000313" key="3">
    <source>
        <dbReference type="Proteomes" id="UP000516380"/>
    </source>
</evidence>
<accession>A0A653F825</accession>
<reference evidence="1 3" key="2">
    <citation type="submission" date="2020-07" db="EMBL/GenBank/DDBJ databases">
        <title>Mycobacterium kansasii (former subtype) with zoonotic potential isolated from diseased indoor pet cat, Japan.</title>
        <authorList>
            <person name="Fukano H."/>
            <person name="Terazono T."/>
            <person name="Hoshino Y."/>
        </authorList>
    </citation>
    <scope>NUCLEOTIDE SEQUENCE [LARGE SCALE GENOMIC DNA]</scope>
    <source>
        <strain evidence="1 3">Kuro-I</strain>
    </source>
</reference>
<evidence type="ECO:0000313" key="2">
    <source>
        <dbReference type="EMBL" id="VTP05679.1"/>
    </source>
</evidence>
<dbReference type="AlphaFoldDB" id="A0A653F825"/>
<keyword evidence="3" id="KW-1185">Reference proteome</keyword>
<dbReference type="Pfam" id="PF21863">
    <property type="entry name" value="HTH_67"/>
    <property type="match status" value="1"/>
</dbReference>
<reference evidence="2" key="1">
    <citation type="submission" date="2019-05" db="EMBL/GenBank/DDBJ databases">
        <authorList>
            <person name="Naeem R."/>
            <person name="Antony C."/>
            <person name="Guan Q."/>
        </authorList>
    </citation>
    <scope>NUCLEOTIDE SEQUENCE</scope>
    <source>
        <strain evidence="2">3</strain>
    </source>
</reference>
<protein>
    <submittedName>
        <fullName evidence="2">Uncharacterized protein</fullName>
    </submittedName>
</protein>
<evidence type="ECO:0000313" key="1">
    <source>
        <dbReference type="EMBL" id="BCI87306.1"/>
    </source>
</evidence>
<sequence>MASSELPLWIPVGPPNGPDWPAITARNARSVQTAVGWIFWDPGAVARYEALGLPDYLAAGPGYQAAGYLAARAAPLAPAGPEAVIAAFGSISPLALRVLFPAVARSGRSFLDFWRARDEAVVAGLRAYAPDIVASLEELGPGLWPVWKPYPGWGGCFSRRTWTCRVRMIRCCRAGMRSTACGSGGVTLTERSSRLLA</sequence>
<organism evidence="2">
    <name type="scientific">Mycobacterium kansasii</name>
    <dbReference type="NCBI Taxonomy" id="1768"/>
    <lineage>
        <taxon>Bacteria</taxon>
        <taxon>Bacillati</taxon>
        <taxon>Actinomycetota</taxon>
        <taxon>Actinomycetes</taxon>
        <taxon>Mycobacteriales</taxon>
        <taxon>Mycobacteriaceae</taxon>
        <taxon>Mycobacterium</taxon>
    </lineage>
</organism>
<proteinExistence type="predicted"/>